<evidence type="ECO:0000313" key="7">
    <source>
        <dbReference type="Proteomes" id="UP000199213"/>
    </source>
</evidence>
<dbReference type="RefSeq" id="WP_245693671.1">
    <property type="nucleotide sequence ID" value="NZ_FNFM01000001.1"/>
</dbReference>
<evidence type="ECO:0000256" key="3">
    <source>
        <dbReference type="ARBA" id="ARBA00023163"/>
    </source>
</evidence>
<dbReference type="Gene3D" id="1.10.10.10">
    <property type="entry name" value="Winged helix-like DNA-binding domain superfamily/Winged helix DNA-binding domain"/>
    <property type="match status" value="1"/>
</dbReference>
<evidence type="ECO:0000256" key="1">
    <source>
        <dbReference type="ARBA" id="ARBA00023015"/>
    </source>
</evidence>
<dbReference type="GO" id="GO:0003677">
    <property type="term" value="F:DNA binding"/>
    <property type="evidence" value="ECO:0007669"/>
    <property type="project" value="UniProtKB-KW"/>
</dbReference>
<evidence type="ECO:0000313" key="6">
    <source>
        <dbReference type="EMBL" id="SDJ64170.1"/>
    </source>
</evidence>
<dbReference type="Pfam" id="PF00392">
    <property type="entry name" value="GntR"/>
    <property type="match status" value="1"/>
</dbReference>
<dbReference type="EMBL" id="FNFM01000001">
    <property type="protein sequence ID" value="SDJ64170.1"/>
    <property type="molecule type" value="Genomic_DNA"/>
</dbReference>
<reference evidence="7" key="1">
    <citation type="submission" date="2016-10" db="EMBL/GenBank/DDBJ databases">
        <authorList>
            <person name="Varghese N."/>
            <person name="Submissions S."/>
        </authorList>
    </citation>
    <scope>NUCLEOTIDE SEQUENCE [LARGE SCALE GENOMIC DNA]</scope>
    <source>
        <strain evidence="7">DSM 45460</strain>
    </source>
</reference>
<evidence type="ECO:0000256" key="2">
    <source>
        <dbReference type="ARBA" id="ARBA00023125"/>
    </source>
</evidence>
<dbReference type="AlphaFoldDB" id="A0A1G8VG98"/>
<feature type="domain" description="HTH gntR-type" evidence="5">
    <location>
        <begin position="51"/>
        <end position="118"/>
    </location>
</feature>
<dbReference type="GO" id="GO:0003700">
    <property type="term" value="F:DNA-binding transcription factor activity"/>
    <property type="evidence" value="ECO:0007669"/>
    <property type="project" value="InterPro"/>
</dbReference>
<sequence>MTLPGWPRRTRFAGETGRSGEFPESVSAVAHWPGALPQEEPQVTPTDEPADTRTDVVADQIRQGIVLGSYPPGTRLRLAGLADELDVSRVPLREAFRELVAEGLVEVYPHRGAVVSPLREQEAEDCFRLLETFEVMAAERAVRSDHAGVAAAMRAELDRMDDLDPEVDRAEMLRAHRAFHFVTFDALGEGTMRRHVRMLWHTCERYINLANTGARHEEARQEHHQLVAAFAAGDAAVAAAVARVHVQHAADAALRRLSTETGADR</sequence>
<keyword evidence="3" id="KW-0804">Transcription</keyword>
<evidence type="ECO:0000259" key="5">
    <source>
        <dbReference type="PROSITE" id="PS50949"/>
    </source>
</evidence>
<name>A0A1G8VG98_ACTMZ</name>
<keyword evidence="2 6" id="KW-0238">DNA-binding</keyword>
<dbReference type="PROSITE" id="PS50949">
    <property type="entry name" value="HTH_GNTR"/>
    <property type="match status" value="1"/>
</dbReference>
<dbReference type="Pfam" id="PF07729">
    <property type="entry name" value="FCD"/>
    <property type="match status" value="1"/>
</dbReference>
<dbReference type="SUPFAM" id="SSF48008">
    <property type="entry name" value="GntR ligand-binding domain-like"/>
    <property type="match status" value="1"/>
</dbReference>
<dbReference type="InterPro" id="IPR036390">
    <property type="entry name" value="WH_DNA-bd_sf"/>
</dbReference>
<gene>
    <name evidence="6" type="ORF">SAMN04487820_10118</name>
</gene>
<protein>
    <submittedName>
        <fullName evidence="6">DNA-binding transcriptional regulator, GntR family</fullName>
    </submittedName>
</protein>
<dbReference type="InterPro" id="IPR008920">
    <property type="entry name" value="TF_FadR/GntR_C"/>
</dbReference>
<dbReference type="SMART" id="SM00345">
    <property type="entry name" value="HTH_GNTR"/>
    <property type="match status" value="1"/>
</dbReference>
<keyword evidence="1" id="KW-0805">Transcription regulation</keyword>
<dbReference type="PANTHER" id="PTHR43537">
    <property type="entry name" value="TRANSCRIPTIONAL REGULATOR, GNTR FAMILY"/>
    <property type="match status" value="1"/>
</dbReference>
<dbReference type="CDD" id="cd07377">
    <property type="entry name" value="WHTH_GntR"/>
    <property type="match status" value="1"/>
</dbReference>
<dbReference type="InterPro" id="IPR000524">
    <property type="entry name" value="Tscrpt_reg_HTH_GntR"/>
</dbReference>
<evidence type="ECO:0000256" key="4">
    <source>
        <dbReference type="SAM" id="MobiDB-lite"/>
    </source>
</evidence>
<dbReference type="SMART" id="SM00895">
    <property type="entry name" value="FCD"/>
    <property type="match status" value="1"/>
</dbReference>
<feature type="region of interest" description="Disordered" evidence="4">
    <location>
        <begin position="1"/>
        <end position="21"/>
    </location>
</feature>
<dbReference type="Gene3D" id="1.20.120.530">
    <property type="entry name" value="GntR ligand-binding domain-like"/>
    <property type="match status" value="1"/>
</dbReference>
<accession>A0A1G8VG98</accession>
<dbReference type="SUPFAM" id="SSF46785">
    <property type="entry name" value="Winged helix' DNA-binding domain"/>
    <property type="match status" value="1"/>
</dbReference>
<keyword evidence="7" id="KW-1185">Reference proteome</keyword>
<proteinExistence type="predicted"/>
<dbReference type="PANTHER" id="PTHR43537:SF24">
    <property type="entry name" value="GLUCONATE OPERON TRANSCRIPTIONAL REPRESSOR"/>
    <property type="match status" value="1"/>
</dbReference>
<dbReference type="InterPro" id="IPR036388">
    <property type="entry name" value="WH-like_DNA-bd_sf"/>
</dbReference>
<dbReference type="Proteomes" id="UP000199213">
    <property type="component" value="Unassembled WGS sequence"/>
</dbReference>
<dbReference type="InterPro" id="IPR011711">
    <property type="entry name" value="GntR_C"/>
</dbReference>
<organism evidence="6 7">
    <name type="scientific">Actinopolyspora mzabensis</name>
    <dbReference type="NCBI Taxonomy" id="995066"/>
    <lineage>
        <taxon>Bacteria</taxon>
        <taxon>Bacillati</taxon>
        <taxon>Actinomycetota</taxon>
        <taxon>Actinomycetes</taxon>
        <taxon>Actinopolysporales</taxon>
        <taxon>Actinopolysporaceae</taxon>
        <taxon>Actinopolyspora</taxon>
    </lineage>
</organism>